<evidence type="ECO:0000256" key="3">
    <source>
        <dbReference type="ARBA" id="ARBA00022723"/>
    </source>
</evidence>
<dbReference type="PANTHER" id="PTHR37418">
    <property type="entry name" value="3-KETO-5-AMINOHEXANOATE CLEAVAGE ENZYME-RELATED"/>
    <property type="match status" value="1"/>
</dbReference>
<gene>
    <name evidence="6" type="ORF">E8A74_29570</name>
</gene>
<dbReference type="GO" id="GO:0043720">
    <property type="term" value="F:3-keto-5-aminohexanoate cleavage activity"/>
    <property type="evidence" value="ECO:0007669"/>
    <property type="project" value="InterPro"/>
</dbReference>
<dbReference type="GO" id="GO:0046872">
    <property type="term" value="F:metal ion binding"/>
    <property type="evidence" value="ECO:0007669"/>
    <property type="project" value="UniProtKB-KW"/>
</dbReference>
<dbReference type="AlphaFoldDB" id="A0A4U1J4L6"/>
<dbReference type="Proteomes" id="UP000309215">
    <property type="component" value="Unassembled WGS sequence"/>
</dbReference>
<dbReference type="InterPro" id="IPR029069">
    <property type="entry name" value="HotDog_dom_sf"/>
</dbReference>
<comment type="caution">
    <text evidence="6">The sequence shown here is derived from an EMBL/GenBank/DDBJ whole genome shotgun (WGS) entry which is preliminary data.</text>
</comment>
<organism evidence="6 7">
    <name type="scientific">Polyangium fumosum</name>
    <dbReference type="NCBI Taxonomy" id="889272"/>
    <lineage>
        <taxon>Bacteria</taxon>
        <taxon>Pseudomonadati</taxon>
        <taxon>Myxococcota</taxon>
        <taxon>Polyangia</taxon>
        <taxon>Polyangiales</taxon>
        <taxon>Polyangiaceae</taxon>
        <taxon>Polyangium</taxon>
    </lineage>
</organism>
<dbReference type="PANTHER" id="PTHR37418:SF2">
    <property type="entry name" value="3-KETO-5-AMINOHEXANOATE CLEAVAGE ENZYME"/>
    <property type="match status" value="1"/>
</dbReference>
<dbReference type="InterPro" id="IPR013785">
    <property type="entry name" value="Aldolase_TIM"/>
</dbReference>
<evidence type="ECO:0000256" key="4">
    <source>
        <dbReference type="ARBA" id="ARBA00022833"/>
    </source>
</evidence>
<evidence type="ECO:0000313" key="6">
    <source>
        <dbReference type="EMBL" id="TKD02018.1"/>
    </source>
</evidence>
<dbReference type="SUPFAM" id="SSF54637">
    <property type="entry name" value="Thioesterase/thiol ester dehydrase-isomerase"/>
    <property type="match status" value="1"/>
</dbReference>
<keyword evidence="4" id="KW-0862">Zinc</keyword>
<dbReference type="OrthoDB" id="9155960at2"/>
<dbReference type="Gene3D" id="3.20.20.70">
    <property type="entry name" value="Aldolase class I"/>
    <property type="match status" value="1"/>
</dbReference>
<dbReference type="RefSeq" id="WP_136932456.1">
    <property type="nucleotide sequence ID" value="NZ_SSMQ01000036.1"/>
</dbReference>
<dbReference type="Gene3D" id="3.10.129.10">
    <property type="entry name" value="Hotdog Thioesterase"/>
    <property type="match status" value="1"/>
</dbReference>
<dbReference type="Pfam" id="PF03061">
    <property type="entry name" value="4HBT"/>
    <property type="match status" value="1"/>
</dbReference>
<sequence>MSIGLGLTVTLRVRIGAHDAHYAGELVDGARILGLFGDVATELLIRLDGDEGLFRAYEAVEFLAPVRAGDYIEATGVITKVGNTSRTMAFEARKVVANVRDPALSPSAADAFAEPVVVCRAIGTCVVPKDLQRRPRLVLPALSSPGPELVAKLPEPRPIITPPPHVIVTPPESPLVLTAAIVGAEVTRAHTPYLPITAQELADEAARCRDAGAAVIHLHVRNADGTPSQSTELFGEAIGRIREKTDVIIQTSTGGAVGMSVEERLGPLACKPEMATLNCGTINFGDDIFVNTRPDIRAIARRIREAGSIAELECYEVGHIHEALSLLKEGLLGAPLHFQFVLGVPGAIMPSEEVVLFMRSQIPAGASWAVAAVGRYQRPMTELAIKLGGHARVGLEDNIYLEKGVLSEGSAPLVARAAAYARSLGREIVDPDRARVLLGIPTTAA</sequence>
<keyword evidence="3" id="KW-0479">Metal-binding</keyword>
<comment type="cofactor">
    <cofactor evidence="1">
        <name>Zn(2+)</name>
        <dbReference type="ChEBI" id="CHEBI:29105"/>
    </cofactor>
</comment>
<evidence type="ECO:0000313" key="7">
    <source>
        <dbReference type="Proteomes" id="UP000309215"/>
    </source>
</evidence>
<evidence type="ECO:0000259" key="5">
    <source>
        <dbReference type="Pfam" id="PF03061"/>
    </source>
</evidence>
<dbReference type="InterPro" id="IPR006683">
    <property type="entry name" value="Thioestr_dom"/>
</dbReference>
<evidence type="ECO:0000256" key="2">
    <source>
        <dbReference type="ARBA" id="ARBA00022679"/>
    </source>
</evidence>
<proteinExistence type="predicted"/>
<dbReference type="EMBL" id="SSMQ01000036">
    <property type="protein sequence ID" value="TKD02018.1"/>
    <property type="molecule type" value="Genomic_DNA"/>
</dbReference>
<accession>A0A4U1J4L6</accession>
<feature type="domain" description="Thioesterase" evidence="5">
    <location>
        <begin position="29"/>
        <end position="93"/>
    </location>
</feature>
<keyword evidence="2" id="KW-0808">Transferase</keyword>
<evidence type="ECO:0000256" key="1">
    <source>
        <dbReference type="ARBA" id="ARBA00001947"/>
    </source>
</evidence>
<dbReference type="InterPro" id="IPR008567">
    <property type="entry name" value="BKACE"/>
</dbReference>
<reference evidence="6 7" key="1">
    <citation type="submission" date="2019-04" db="EMBL/GenBank/DDBJ databases">
        <authorList>
            <person name="Li Y."/>
            <person name="Wang J."/>
        </authorList>
    </citation>
    <scope>NUCLEOTIDE SEQUENCE [LARGE SCALE GENOMIC DNA]</scope>
    <source>
        <strain evidence="6 7">DSM 14668</strain>
    </source>
</reference>
<protein>
    <recommendedName>
        <fullName evidence="5">Thioesterase domain-containing protein</fullName>
    </recommendedName>
</protein>
<keyword evidence="7" id="KW-1185">Reference proteome</keyword>
<dbReference type="GO" id="GO:0016790">
    <property type="term" value="F:thiolester hydrolase activity"/>
    <property type="evidence" value="ECO:0007669"/>
    <property type="project" value="UniProtKB-ARBA"/>
</dbReference>
<dbReference type="Pfam" id="PF05853">
    <property type="entry name" value="BKACE"/>
    <property type="match status" value="1"/>
</dbReference>
<name>A0A4U1J4L6_9BACT</name>